<dbReference type="InterPro" id="IPR000836">
    <property type="entry name" value="PRTase_dom"/>
</dbReference>
<dbReference type="PANTHER" id="PTHR47505:SF1">
    <property type="entry name" value="DNA UTILIZATION PROTEIN YHGH"/>
    <property type="match status" value="1"/>
</dbReference>
<protein>
    <submittedName>
        <fullName evidence="2">ComF family protein</fullName>
    </submittedName>
</protein>
<dbReference type="PANTHER" id="PTHR47505">
    <property type="entry name" value="DNA UTILIZATION PROTEIN YHGH"/>
    <property type="match status" value="1"/>
</dbReference>
<evidence type="ECO:0000313" key="3">
    <source>
        <dbReference type="Proteomes" id="UP001596484"/>
    </source>
</evidence>
<dbReference type="EMBL" id="JBHTCS010000009">
    <property type="protein sequence ID" value="MFC7447541.1"/>
    <property type="molecule type" value="Genomic_DNA"/>
</dbReference>
<comment type="caution">
    <text evidence="2">The sequence shown here is derived from an EMBL/GenBank/DDBJ whole genome shotgun (WGS) entry which is preliminary data.</text>
</comment>
<dbReference type="Gene3D" id="3.40.50.2020">
    <property type="match status" value="1"/>
</dbReference>
<accession>A0ABW2RUV0</accession>
<dbReference type="Proteomes" id="UP001596484">
    <property type="component" value="Unassembled WGS sequence"/>
</dbReference>
<dbReference type="RefSeq" id="WP_378402683.1">
    <property type="nucleotide sequence ID" value="NZ_JBHTCS010000009.1"/>
</dbReference>
<dbReference type="CDD" id="cd06223">
    <property type="entry name" value="PRTases_typeI"/>
    <property type="match status" value="1"/>
</dbReference>
<keyword evidence="3" id="KW-1185">Reference proteome</keyword>
<evidence type="ECO:0000313" key="2">
    <source>
        <dbReference type="EMBL" id="MFC7447541.1"/>
    </source>
</evidence>
<evidence type="ECO:0000256" key="1">
    <source>
        <dbReference type="ARBA" id="ARBA00008007"/>
    </source>
</evidence>
<organism evidence="2 3">
    <name type="scientific">Rhodococcus daqingensis</name>
    <dbReference type="NCBI Taxonomy" id="2479363"/>
    <lineage>
        <taxon>Bacteria</taxon>
        <taxon>Bacillati</taxon>
        <taxon>Actinomycetota</taxon>
        <taxon>Actinomycetes</taxon>
        <taxon>Mycobacteriales</taxon>
        <taxon>Nocardiaceae</taxon>
        <taxon>Rhodococcus</taxon>
    </lineage>
</organism>
<sequence>MRALFDLILPRECGGCGTVGTDWCDRCRAELAVDPIRLAPRLEPGVPAWALGPYSGPRRSAVIAAKERGRRDLARPLGQALAGGLRRLRELGEIDPPELAVLALVPAPTRTRAARARGGDPVARAAREAVSALAPEPAAVLPMLKFARGVRDSVGLSARARARNLSGRIAVVPGVRTGRSGCVVLVDDVLTTGATASESVRSLAASGVVVDAVLVIGAA</sequence>
<dbReference type="SUPFAM" id="SSF53271">
    <property type="entry name" value="PRTase-like"/>
    <property type="match status" value="1"/>
</dbReference>
<gene>
    <name evidence="2" type="ORF">ACFQS9_06540</name>
</gene>
<comment type="similarity">
    <text evidence="1">Belongs to the ComF/GntX family.</text>
</comment>
<reference evidence="3" key="1">
    <citation type="journal article" date="2019" name="Int. J. Syst. Evol. Microbiol.">
        <title>The Global Catalogue of Microorganisms (GCM) 10K type strain sequencing project: providing services to taxonomists for standard genome sequencing and annotation.</title>
        <authorList>
            <consortium name="The Broad Institute Genomics Platform"/>
            <consortium name="The Broad Institute Genome Sequencing Center for Infectious Disease"/>
            <person name="Wu L."/>
            <person name="Ma J."/>
        </authorList>
    </citation>
    <scope>NUCLEOTIDE SEQUENCE [LARGE SCALE GENOMIC DNA]</scope>
    <source>
        <strain evidence="3">ICMP 19430</strain>
    </source>
</reference>
<dbReference type="InterPro" id="IPR051910">
    <property type="entry name" value="ComF/GntX_DNA_util-trans"/>
</dbReference>
<proteinExistence type="inferred from homology"/>
<name>A0ABW2RUV0_9NOCA</name>
<dbReference type="InterPro" id="IPR029057">
    <property type="entry name" value="PRTase-like"/>
</dbReference>